<evidence type="ECO:0000256" key="6">
    <source>
        <dbReference type="SAM" id="Phobius"/>
    </source>
</evidence>
<keyword evidence="3 6" id="KW-0812">Transmembrane</keyword>
<feature type="transmembrane region" description="Helical" evidence="6">
    <location>
        <begin position="7"/>
        <end position="28"/>
    </location>
</feature>
<feature type="transmembrane region" description="Helical" evidence="6">
    <location>
        <begin position="350"/>
        <end position="368"/>
    </location>
</feature>
<dbReference type="Pfam" id="PF13440">
    <property type="entry name" value="Polysacc_synt_3"/>
    <property type="match status" value="1"/>
</dbReference>
<feature type="transmembrane region" description="Helical" evidence="6">
    <location>
        <begin position="174"/>
        <end position="195"/>
    </location>
</feature>
<feature type="transmembrane region" description="Helical" evidence="6">
    <location>
        <begin position="279"/>
        <end position="302"/>
    </location>
</feature>
<feature type="transmembrane region" description="Helical" evidence="6">
    <location>
        <begin position="147"/>
        <end position="168"/>
    </location>
</feature>
<dbReference type="STRING" id="1513271.XM47_03055"/>
<feature type="transmembrane region" description="Helical" evidence="6">
    <location>
        <begin position="431"/>
        <end position="451"/>
    </location>
</feature>
<comment type="subcellular location">
    <subcellularLocation>
        <location evidence="1">Cell membrane</location>
        <topology evidence="1">Multi-pass membrane protein</topology>
    </subcellularLocation>
</comment>
<dbReference type="GO" id="GO:0005886">
    <property type="term" value="C:plasma membrane"/>
    <property type="evidence" value="ECO:0007669"/>
    <property type="project" value="UniProtKB-SubCell"/>
</dbReference>
<reference evidence="7 8" key="1">
    <citation type="submission" date="2015-04" db="EMBL/GenBank/DDBJ databases">
        <title>Draft Genome Sequence of the Novel Agar-Digesting Marine Bacterium Q1.</title>
        <authorList>
            <person name="Li Y."/>
            <person name="Li D."/>
            <person name="Chen G."/>
            <person name="Du Z."/>
        </authorList>
    </citation>
    <scope>NUCLEOTIDE SEQUENCE [LARGE SCALE GENOMIC DNA]</scope>
    <source>
        <strain evidence="7 8">Q1</strain>
    </source>
</reference>
<evidence type="ECO:0000313" key="8">
    <source>
        <dbReference type="Proteomes" id="UP000037600"/>
    </source>
</evidence>
<accession>A0A0J8GUT7</accession>
<dbReference type="Proteomes" id="UP000037600">
    <property type="component" value="Unassembled WGS sequence"/>
</dbReference>
<feature type="transmembrane region" description="Helical" evidence="6">
    <location>
        <begin position="207"/>
        <end position="224"/>
    </location>
</feature>
<feature type="transmembrane region" description="Helical" evidence="6">
    <location>
        <begin position="40"/>
        <end position="59"/>
    </location>
</feature>
<evidence type="ECO:0000256" key="1">
    <source>
        <dbReference type="ARBA" id="ARBA00004651"/>
    </source>
</evidence>
<dbReference type="PANTHER" id="PTHR30250:SF11">
    <property type="entry name" value="O-ANTIGEN TRANSPORTER-RELATED"/>
    <property type="match status" value="1"/>
</dbReference>
<evidence type="ECO:0000256" key="2">
    <source>
        <dbReference type="ARBA" id="ARBA00022475"/>
    </source>
</evidence>
<dbReference type="RefSeq" id="WP_048689486.1">
    <property type="nucleotide sequence ID" value="NZ_KQ130483.1"/>
</dbReference>
<keyword evidence="5 6" id="KW-0472">Membrane</keyword>
<feature type="transmembrane region" description="Helical" evidence="6">
    <location>
        <begin position="405"/>
        <end position="425"/>
    </location>
</feature>
<sequence>MNSLVQISLYFIAIASAKLVSIFMMPIVTDYLTPAEYGQLNLLVSFIAIAGLVLSMGIADTIYRFSAGQGLRGKISCIRTCMFFCLITSSLFTIILFVFSNYIILFFPVEISQWQFKFILINLVASTWLSIPYCYFRLTNKAKHFAVFNICQVLLQASGTLLALYLGYGVSGVVLSGAVASLIICLAVFISYRRLFVVRAALPSANMFKYMLAISVSSIFVYGLNGAENWVIATYLGAEALAGYFIAVQFALALSFSFEPFRMWWFARRFAVLKNKPQMAADCPVIGIQIVILLSILMAVLGPKLIQLLLPEDYHDAGIYLPLLCLAFILRSHSDLFNLGCFVKNNAKTVPLINAISASFFIIFSIVWVEELKVWAILIGVNLAYFIRSLLFYKLSQKKVWLNYARPVLVLNWLSIGLIILSLLSSSQYQVLYFSLSIGLYLILFAAYSGVKIFQVLNINRFLNKMNLA</sequence>
<feature type="transmembrane region" description="Helical" evidence="6">
    <location>
        <begin position="230"/>
        <end position="258"/>
    </location>
</feature>
<evidence type="ECO:0000256" key="4">
    <source>
        <dbReference type="ARBA" id="ARBA00022989"/>
    </source>
</evidence>
<dbReference type="OrthoDB" id="9815248at2"/>
<evidence type="ECO:0000313" key="7">
    <source>
        <dbReference type="EMBL" id="KMT66530.1"/>
    </source>
</evidence>
<keyword evidence="2" id="KW-1003">Cell membrane</keyword>
<feature type="transmembrane region" description="Helical" evidence="6">
    <location>
        <begin position="314"/>
        <end position="330"/>
    </location>
</feature>
<dbReference type="PANTHER" id="PTHR30250">
    <property type="entry name" value="PST FAMILY PREDICTED COLANIC ACID TRANSPORTER"/>
    <property type="match status" value="1"/>
</dbReference>
<organism evidence="7 8">
    <name type="scientific">Catenovulum maritimum</name>
    <dbReference type="NCBI Taxonomy" id="1513271"/>
    <lineage>
        <taxon>Bacteria</taxon>
        <taxon>Pseudomonadati</taxon>
        <taxon>Pseudomonadota</taxon>
        <taxon>Gammaproteobacteria</taxon>
        <taxon>Alteromonadales</taxon>
        <taxon>Alteromonadaceae</taxon>
        <taxon>Catenovulum</taxon>
    </lineage>
</organism>
<comment type="caution">
    <text evidence="7">The sequence shown here is derived from an EMBL/GenBank/DDBJ whole genome shotgun (WGS) entry which is preliminary data.</text>
</comment>
<dbReference type="InterPro" id="IPR050833">
    <property type="entry name" value="Poly_Biosynth_Transport"/>
</dbReference>
<dbReference type="EMBL" id="LAZL01000003">
    <property type="protein sequence ID" value="KMT66530.1"/>
    <property type="molecule type" value="Genomic_DNA"/>
</dbReference>
<name>A0A0J8GUT7_9ALTE</name>
<feature type="transmembrane region" description="Helical" evidence="6">
    <location>
        <begin position="374"/>
        <end position="393"/>
    </location>
</feature>
<evidence type="ECO:0008006" key="9">
    <source>
        <dbReference type="Google" id="ProtNLM"/>
    </source>
</evidence>
<protein>
    <recommendedName>
        <fullName evidence="9">Polysaccharide biosynthesis protein C-terminal domain-containing protein</fullName>
    </recommendedName>
</protein>
<feature type="transmembrane region" description="Helical" evidence="6">
    <location>
        <begin position="116"/>
        <end position="135"/>
    </location>
</feature>
<keyword evidence="4 6" id="KW-1133">Transmembrane helix</keyword>
<gene>
    <name evidence="7" type="ORF">XM47_03055</name>
</gene>
<proteinExistence type="predicted"/>
<feature type="transmembrane region" description="Helical" evidence="6">
    <location>
        <begin position="80"/>
        <end position="104"/>
    </location>
</feature>
<evidence type="ECO:0000256" key="3">
    <source>
        <dbReference type="ARBA" id="ARBA00022692"/>
    </source>
</evidence>
<evidence type="ECO:0000256" key="5">
    <source>
        <dbReference type="ARBA" id="ARBA00023136"/>
    </source>
</evidence>
<keyword evidence="8" id="KW-1185">Reference proteome</keyword>
<dbReference type="AlphaFoldDB" id="A0A0J8GUT7"/>